<keyword evidence="7 11" id="KW-0460">Magnesium</keyword>
<evidence type="ECO:0000256" key="10">
    <source>
        <dbReference type="NCBIfam" id="TIGR00232"/>
    </source>
</evidence>
<dbReference type="Pfam" id="PF22613">
    <property type="entry name" value="Transketolase_C_1"/>
    <property type="match status" value="1"/>
</dbReference>
<dbReference type="Gene3D" id="3.40.50.920">
    <property type="match status" value="1"/>
</dbReference>
<evidence type="ECO:0000313" key="13">
    <source>
        <dbReference type="EMBL" id="MEK8048850.1"/>
    </source>
</evidence>
<keyword evidence="14" id="KW-1185">Reference proteome</keyword>
<name>A0ABU9CAE4_9BURK</name>
<evidence type="ECO:0000256" key="11">
    <source>
        <dbReference type="RuleBase" id="RU004996"/>
    </source>
</evidence>
<dbReference type="InterPro" id="IPR020826">
    <property type="entry name" value="Transketolase_BS"/>
</dbReference>
<dbReference type="NCBIfam" id="TIGR00232">
    <property type="entry name" value="tktlase_bact"/>
    <property type="match status" value="1"/>
</dbReference>
<organism evidence="13 14">
    <name type="scientific">Pseudaquabacterium inlustre</name>
    <dbReference type="NCBI Taxonomy" id="2984192"/>
    <lineage>
        <taxon>Bacteria</taxon>
        <taxon>Pseudomonadati</taxon>
        <taxon>Pseudomonadota</taxon>
        <taxon>Betaproteobacteria</taxon>
        <taxon>Burkholderiales</taxon>
        <taxon>Sphaerotilaceae</taxon>
        <taxon>Pseudaquabacterium</taxon>
    </lineage>
</organism>
<comment type="function">
    <text evidence="11">Catalyzes the transfer of a two-carbon ketol group from a ketose donor to an aldose acceptor, via a covalent intermediate with the cofactor thiamine pyrophosphate.</text>
</comment>
<dbReference type="CDD" id="cd07033">
    <property type="entry name" value="TPP_PYR_DXS_TK_like"/>
    <property type="match status" value="1"/>
</dbReference>
<dbReference type="InterPro" id="IPR009014">
    <property type="entry name" value="Transketo_C/PFOR_II"/>
</dbReference>
<dbReference type="Pfam" id="PF00456">
    <property type="entry name" value="Transketolase_N"/>
    <property type="match status" value="1"/>
</dbReference>
<dbReference type="PANTHER" id="PTHR43522">
    <property type="entry name" value="TRANSKETOLASE"/>
    <property type="match status" value="1"/>
</dbReference>
<keyword evidence="8 11" id="KW-0786">Thiamine pyrophosphate</keyword>
<evidence type="ECO:0000256" key="3">
    <source>
        <dbReference type="ARBA" id="ARBA00013152"/>
    </source>
</evidence>
<evidence type="ECO:0000256" key="9">
    <source>
        <dbReference type="ARBA" id="ARBA00049473"/>
    </source>
</evidence>
<keyword evidence="6 11" id="KW-0106">Calcium</keyword>
<dbReference type="InterPro" id="IPR029061">
    <property type="entry name" value="THDP-binding"/>
</dbReference>
<comment type="catalytic activity">
    <reaction evidence="9 11">
        <text>D-sedoheptulose 7-phosphate + D-glyceraldehyde 3-phosphate = aldehydo-D-ribose 5-phosphate + D-xylulose 5-phosphate</text>
        <dbReference type="Rhea" id="RHEA:10508"/>
        <dbReference type="ChEBI" id="CHEBI:57483"/>
        <dbReference type="ChEBI" id="CHEBI:57737"/>
        <dbReference type="ChEBI" id="CHEBI:58273"/>
        <dbReference type="ChEBI" id="CHEBI:59776"/>
        <dbReference type="EC" id="2.2.1.1"/>
    </reaction>
</comment>
<reference evidence="13 14" key="1">
    <citation type="submission" date="2024-04" db="EMBL/GenBank/DDBJ databases">
        <title>Novel species of the genus Ideonella isolated from streams.</title>
        <authorList>
            <person name="Lu H."/>
        </authorList>
    </citation>
    <scope>NUCLEOTIDE SEQUENCE [LARGE SCALE GENOMIC DNA]</scope>
    <source>
        <strain evidence="13 14">DXS22W</strain>
    </source>
</reference>
<dbReference type="InterPro" id="IPR033247">
    <property type="entry name" value="Transketolase_fam"/>
</dbReference>
<dbReference type="InterPro" id="IPR055152">
    <property type="entry name" value="Transketolase-like_C_2"/>
</dbReference>
<dbReference type="PROSITE" id="PS00801">
    <property type="entry name" value="TRANSKETOLASE_1"/>
    <property type="match status" value="1"/>
</dbReference>
<dbReference type="InterPro" id="IPR005478">
    <property type="entry name" value="Transketolase_bac-like"/>
</dbReference>
<dbReference type="SUPFAM" id="SSF52922">
    <property type="entry name" value="TK C-terminal domain-like"/>
    <property type="match status" value="1"/>
</dbReference>
<evidence type="ECO:0000256" key="4">
    <source>
        <dbReference type="ARBA" id="ARBA00022679"/>
    </source>
</evidence>
<accession>A0ABU9CAE4</accession>
<dbReference type="InterPro" id="IPR049557">
    <property type="entry name" value="Transketolase_CS"/>
</dbReference>
<dbReference type="Proteomes" id="UP001365405">
    <property type="component" value="Unassembled WGS sequence"/>
</dbReference>
<keyword evidence="4 11" id="KW-0808">Transferase</keyword>
<evidence type="ECO:0000256" key="5">
    <source>
        <dbReference type="ARBA" id="ARBA00022723"/>
    </source>
</evidence>
<dbReference type="RefSeq" id="WP_341408523.1">
    <property type="nucleotide sequence ID" value="NZ_JBBUTH010000001.1"/>
</dbReference>
<dbReference type="Gene3D" id="3.40.50.970">
    <property type="match status" value="2"/>
</dbReference>
<dbReference type="SUPFAM" id="SSF52518">
    <property type="entry name" value="Thiamin diphosphate-binding fold (THDP-binding)"/>
    <property type="match status" value="2"/>
</dbReference>
<evidence type="ECO:0000256" key="8">
    <source>
        <dbReference type="ARBA" id="ARBA00023052"/>
    </source>
</evidence>
<comment type="cofactor">
    <cofactor evidence="11">
        <name>Mg(2+)</name>
        <dbReference type="ChEBI" id="CHEBI:18420"/>
    </cofactor>
    <cofactor evidence="11">
        <name>Ca(2+)</name>
        <dbReference type="ChEBI" id="CHEBI:29108"/>
    </cofactor>
    <cofactor evidence="11">
        <name>Mn(2+)</name>
        <dbReference type="ChEBI" id="CHEBI:29035"/>
    </cofactor>
    <cofactor evidence="11">
        <name>Co(2+)</name>
        <dbReference type="ChEBI" id="CHEBI:48828"/>
    </cofactor>
    <text evidence="11">Binds 1 Mg(2+) ion per subunit. Can also utilize other divalent metal cations, such as Ca(2+), Mn(2+) and Co(2+).</text>
</comment>
<gene>
    <name evidence="13" type="primary">tkt</name>
    <name evidence="13" type="ORF">AACH10_01210</name>
</gene>
<evidence type="ECO:0000256" key="7">
    <source>
        <dbReference type="ARBA" id="ARBA00022842"/>
    </source>
</evidence>
<dbReference type="InterPro" id="IPR005474">
    <property type="entry name" value="Transketolase_N"/>
</dbReference>
<evidence type="ECO:0000256" key="6">
    <source>
        <dbReference type="ARBA" id="ARBA00022837"/>
    </source>
</evidence>
<evidence type="ECO:0000256" key="1">
    <source>
        <dbReference type="ARBA" id="ARBA00007131"/>
    </source>
</evidence>
<evidence type="ECO:0000259" key="12">
    <source>
        <dbReference type="SMART" id="SM00861"/>
    </source>
</evidence>
<dbReference type="SMART" id="SM00861">
    <property type="entry name" value="Transket_pyr"/>
    <property type="match status" value="1"/>
</dbReference>
<comment type="caution">
    <text evidence="13">The sequence shown here is derived from an EMBL/GenBank/DDBJ whole genome shotgun (WGS) entry which is preliminary data.</text>
</comment>
<sequence length="691" mass="72685">MNAPEHLPAATGADIPQLRRMANALRVLAADAVQQANSGHPGAPLGMADFATVLWHRHLKHDPADPRWPDRDRFVLSNGHASMLLYGLLHLTGYDLPIEELQRFRQLGSRTPGHPEVGHTPGVETTTGPLGQGLANAVGMALAESLLAAEFNRDGFAIVDHLTWVALGDGCLMEGISQEALSLAGTLGLGKLIALYDDNGISIDGQVGEWFADDTPARFRACGWDVIGPLDGHDLAALDAAIGHAAAQARRPGAKPTLIVCRTTIGKGAIGHEGTADVHGAPLGAAGIAALRAALDWTAAPFEVPAALRQAWDARDTGGQRHAQWQALFAAYADAHPTLAAEFRRRQQGALPLDYEHHAAAAVQALAEANAKPIATRRASQLALDALAPGLPELLGGSADLTGSNLTDFKGHRKAGPGRAGNYLSWGVREFGMAAALNGMALHGGFIPYGGTFLTFSDYSRNAIRMAALMGQRVVQVFTHDSIGVGEDGPTHQPIEHIASLRLIPGLDVWRPADGVETAVAWTEALARGDGPSALILSRQALPQAATPAQRADIARGGYVLRDAPAGQRPKAVILATGSEVALALEAQRRLMDEEGLAVRVVSMPCTQRFDAQGEGWCDTVLPPTLPVVAVEAGHPDGWRRYTGRAGAVLGIASFGASAPGPQLMAHFGFTAERVMAAVRQRVAIAERVAA</sequence>
<dbReference type="EMBL" id="JBBUTH010000001">
    <property type="protein sequence ID" value="MEK8048850.1"/>
    <property type="molecule type" value="Genomic_DNA"/>
</dbReference>
<comment type="similarity">
    <text evidence="1 11">Belongs to the transketolase family.</text>
</comment>
<dbReference type="GO" id="GO:0004802">
    <property type="term" value="F:transketolase activity"/>
    <property type="evidence" value="ECO:0007669"/>
    <property type="project" value="UniProtKB-EC"/>
</dbReference>
<dbReference type="PROSITE" id="PS00802">
    <property type="entry name" value="TRANSKETOLASE_2"/>
    <property type="match status" value="1"/>
</dbReference>
<keyword evidence="5 11" id="KW-0479">Metal-binding</keyword>
<comment type="cofactor">
    <cofactor evidence="11">
        <name>thiamine diphosphate</name>
        <dbReference type="ChEBI" id="CHEBI:58937"/>
    </cofactor>
    <text evidence="11">Binds 1 thiamine pyrophosphate per subunit.</text>
</comment>
<dbReference type="Pfam" id="PF02779">
    <property type="entry name" value="Transket_pyr"/>
    <property type="match status" value="1"/>
</dbReference>
<dbReference type="CDD" id="cd02012">
    <property type="entry name" value="TPP_TK"/>
    <property type="match status" value="1"/>
</dbReference>
<evidence type="ECO:0000313" key="14">
    <source>
        <dbReference type="Proteomes" id="UP001365405"/>
    </source>
</evidence>
<comment type="subunit">
    <text evidence="2 11">Homodimer.</text>
</comment>
<feature type="domain" description="Transketolase-like pyrimidine-binding" evidence="12">
    <location>
        <begin position="374"/>
        <end position="544"/>
    </location>
</feature>
<dbReference type="InterPro" id="IPR005475">
    <property type="entry name" value="Transketolase-like_Pyr-bd"/>
</dbReference>
<evidence type="ECO:0000256" key="2">
    <source>
        <dbReference type="ARBA" id="ARBA00011738"/>
    </source>
</evidence>
<dbReference type="EC" id="2.2.1.1" evidence="3 10"/>
<dbReference type="PANTHER" id="PTHR43522:SF2">
    <property type="entry name" value="TRANSKETOLASE 1-RELATED"/>
    <property type="match status" value="1"/>
</dbReference>
<proteinExistence type="inferred from homology"/>
<protein>
    <recommendedName>
        <fullName evidence="3 10">Transketolase</fullName>
        <ecNumber evidence="3 10">2.2.1.1</ecNumber>
    </recommendedName>
</protein>